<accession>A0A2H4J888</accession>
<dbReference type="EMBL" id="MF417926">
    <property type="protein sequence ID" value="ASN71484.1"/>
    <property type="molecule type" value="Genomic_DNA"/>
</dbReference>
<sequence length="82" mass="9152">MLLDIYRDQALEKLLIVEYRNDIKGLATLSANFLEGLIHQRNIDTDSDKLPNGIDTDEVIEAVKARGYFAATLTVTITEIDG</sequence>
<protein>
    <submittedName>
        <fullName evidence="1">Uncharacterized protein</fullName>
    </submittedName>
</protein>
<evidence type="ECO:0000313" key="1">
    <source>
        <dbReference type="EMBL" id="ASN71484.1"/>
    </source>
</evidence>
<organism evidence="1">
    <name type="scientific">uncultured Caudovirales phage</name>
    <dbReference type="NCBI Taxonomy" id="2100421"/>
    <lineage>
        <taxon>Viruses</taxon>
        <taxon>Duplodnaviria</taxon>
        <taxon>Heunggongvirae</taxon>
        <taxon>Uroviricota</taxon>
        <taxon>Caudoviricetes</taxon>
        <taxon>Peduoviridae</taxon>
        <taxon>Maltschvirus</taxon>
        <taxon>Maltschvirus maltsch</taxon>
    </lineage>
</organism>
<proteinExistence type="predicted"/>
<name>A0A2H4J888_9CAUD</name>
<reference evidence="1" key="1">
    <citation type="submission" date="2017-06" db="EMBL/GenBank/DDBJ databases">
        <title>Novel phages from South African skin metaviromes.</title>
        <authorList>
            <person name="van Zyl L.J."/>
            <person name="Abrahams Y."/>
            <person name="Stander E.A."/>
            <person name="Kirby B.M."/>
            <person name="Clavaud C."/>
            <person name="Farcet C."/>
            <person name="Breton L."/>
            <person name="Trindade M.I."/>
        </authorList>
    </citation>
    <scope>NUCLEOTIDE SEQUENCE</scope>
</reference>
<gene>
    <name evidence="1" type="ORF">9F1_26</name>
</gene>